<name>A0A645AY28_9ZZZZ</name>
<dbReference type="InterPro" id="IPR037235">
    <property type="entry name" value="TRCF-like_C_D7"/>
</dbReference>
<protein>
    <submittedName>
        <fullName evidence="1">Uncharacterized protein</fullName>
    </submittedName>
</protein>
<dbReference type="Gene3D" id="3.90.1150.50">
    <property type="entry name" value="Transcription-repair-coupling factor, D7 domain"/>
    <property type="match status" value="1"/>
</dbReference>
<dbReference type="AlphaFoldDB" id="A0A645AY28"/>
<proteinExistence type="predicted"/>
<accession>A0A645AY28</accession>
<comment type="caution">
    <text evidence="1">The sequence shown here is derived from an EMBL/GenBank/DDBJ whole genome shotgun (WGS) entry which is preliminary data.</text>
</comment>
<dbReference type="EMBL" id="VSSQ01014798">
    <property type="protein sequence ID" value="MPM54434.1"/>
    <property type="molecule type" value="Genomic_DNA"/>
</dbReference>
<reference evidence="1" key="1">
    <citation type="submission" date="2019-08" db="EMBL/GenBank/DDBJ databases">
        <authorList>
            <person name="Kucharzyk K."/>
            <person name="Murdoch R.W."/>
            <person name="Higgins S."/>
            <person name="Loffler F."/>
        </authorList>
    </citation>
    <scope>NUCLEOTIDE SEQUENCE</scope>
</reference>
<sequence>MCKKLHVKGITQSGNTVNIEMNSGNDLNQELIGYLIENYNAKIKFDVSKVPMIKYKLDSSEQMKILEELERFFEILNNYKTGLNACQGGKNEQN</sequence>
<evidence type="ECO:0000313" key="1">
    <source>
        <dbReference type="EMBL" id="MPM54434.1"/>
    </source>
</evidence>
<dbReference type="SUPFAM" id="SSF143517">
    <property type="entry name" value="TRCF domain-like"/>
    <property type="match status" value="1"/>
</dbReference>
<gene>
    <name evidence="1" type="ORF">SDC9_101212</name>
</gene>
<organism evidence="1">
    <name type="scientific">bioreactor metagenome</name>
    <dbReference type="NCBI Taxonomy" id="1076179"/>
    <lineage>
        <taxon>unclassified sequences</taxon>
        <taxon>metagenomes</taxon>
        <taxon>ecological metagenomes</taxon>
    </lineage>
</organism>